<protein>
    <submittedName>
        <fullName evidence="1">Uncharacterized protein</fullName>
    </submittedName>
</protein>
<dbReference type="VEuPathDB" id="FungiDB:BO71DRAFT_241657"/>
<accession>A0A319D9P8</accession>
<sequence>MDSWRVWVGWDGMGWTRRGCSRVIHPFAHSRPSGCAIPPIMRLGREIFLFYGLRRGGCSAIRVFLDPDCCFGVILITLFSVQNRCTEEMKKVETTRESE</sequence>
<dbReference type="AlphaFoldDB" id="A0A319D9P8"/>
<reference evidence="1 2" key="1">
    <citation type="submission" date="2018-02" db="EMBL/GenBank/DDBJ databases">
        <title>The genomes of Aspergillus section Nigri reveals drivers in fungal speciation.</title>
        <authorList>
            <consortium name="DOE Joint Genome Institute"/>
            <person name="Vesth T.C."/>
            <person name="Nybo J."/>
            <person name="Theobald S."/>
            <person name="Brandl J."/>
            <person name="Frisvad J.C."/>
            <person name="Nielsen K.F."/>
            <person name="Lyhne E.K."/>
            <person name="Kogle M.E."/>
            <person name="Kuo A."/>
            <person name="Riley R."/>
            <person name="Clum A."/>
            <person name="Nolan M."/>
            <person name="Lipzen A."/>
            <person name="Salamov A."/>
            <person name="Henrissat B."/>
            <person name="Wiebenga A."/>
            <person name="De vries R.P."/>
            <person name="Grigoriev I.V."/>
            <person name="Mortensen U.H."/>
            <person name="Andersen M.R."/>
            <person name="Baker S.E."/>
        </authorList>
    </citation>
    <scope>NUCLEOTIDE SEQUENCE [LARGE SCALE GENOMIC DNA]</scope>
    <source>
        <strain evidence="1 2">CBS 707.79</strain>
    </source>
</reference>
<gene>
    <name evidence="1" type="ORF">BO71DRAFT_241657</name>
</gene>
<dbReference type="Proteomes" id="UP000247810">
    <property type="component" value="Unassembled WGS sequence"/>
</dbReference>
<organism evidence="1 2">
    <name type="scientific">Aspergillus ellipticus CBS 707.79</name>
    <dbReference type="NCBI Taxonomy" id="1448320"/>
    <lineage>
        <taxon>Eukaryota</taxon>
        <taxon>Fungi</taxon>
        <taxon>Dikarya</taxon>
        <taxon>Ascomycota</taxon>
        <taxon>Pezizomycotina</taxon>
        <taxon>Eurotiomycetes</taxon>
        <taxon>Eurotiomycetidae</taxon>
        <taxon>Eurotiales</taxon>
        <taxon>Aspergillaceae</taxon>
        <taxon>Aspergillus</taxon>
        <taxon>Aspergillus subgen. Circumdati</taxon>
    </lineage>
</organism>
<evidence type="ECO:0000313" key="2">
    <source>
        <dbReference type="Proteomes" id="UP000247810"/>
    </source>
</evidence>
<name>A0A319D9P8_9EURO</name>
<proteinExistence type="predicted"/>
<keyword evidence="2" id="KW-1185">Reference proteome</keyword>
<evidence type="ECO:0000313" key="1">
    <source>
        <dbReference type="EMBL" id="PYH94135.1"/>
    </source>
</evidence>
<dbReference type="EMBL" id="KZ825879">
    <property type="protein sequence ID" value="PYH94135.1"/>
    <property type="molecule type" value="Genomic_DNA"/>
</dbReference>